<evidence type="ECO:0000313" key="5">
    <source>
        <dbReference type="Proteomes" id="UP000683360"/>
    </source>
</evidence>
<feature type="compositionally biased region" description="Polar residues" evidence="2">
    <location>
        <begin position="150"/>
        <end position="166"/>
    </location>
</feature>
<feature type="domain" description="CCHC-type" evidence="3">
    <location>
        <begin position="19"/>
        <end position="35"/>
    </location>
</feature>
<evidence type="ECO:0000256" key="2">
    <source>
        <dbReference type="SAM" id="MobiDB-lite"/>
    </source>
</evidence>
<dbReference type="Pfam" id="PF00098">
    <property type="entry name" value="zf-CCHC"/>
    <property type="match status" value="1"/>
</dbReference>
<evidence type="ECO:0000259" key="3">
    <source>
        <dbReference type="PROSITE" id="PS50158"/>
    </source>
</evidence>
<accession>A0A8S3RT55</accession>
<dbReference type="EMBL" id="CAJPWZ010001100">
    <property type="protein sequence ID" value="CAG2208050.1"/>
    <property type="molecule type" value="Genomic_DNA"/>
</dbReference>
<keyword evidence="1" id="KW-0863">Zinc-finger</keyword>
<dbReference type="InterPro" id="IPR001878">
    <property type="entry name" value="Znf_CCHC"/>
</dbReference>
<keyword evidence="5" id="KW-1185">Reference proteome</keyword>
<proteinExistence type="predicted"/>
<dbReference type="Proteomes" id="UP000683360">
    <property type="component" value="Unassembled WGS sequence"/>
</dbReference>
<keyword evidence="1" id="KW-0479">Metal-binding</keyword>
<organism evidence="4 5">
    <name type="scientific">Mytilus edulis</name>
    <name type="common">Blue mussel</name>
    <dbReference type="NCBI Taxonomy" id="6550"/>
    <lineage>
        <taxon>Eukaryota</taxon>
        <taxon>Metazoa</taxon>
        <taxon>Spiralia</taxon>
        <taxon>Lophotrochozoa</taxon>
        <taxon>Mollusca</taxon>
        <taxon>Bivalvia</taxon>
        <taxon>Autobranchia</taxon>
        <taxon>Pteriomorphia</taxon>
        <taxon>Mytilida</taxon>
        <taxon>Mytiloidea</taxon>
        <taxon>Mytilidae</taxon>
        <taxon>Mytilinae</taxon>
        <taxon>Mytilus</taxon>
    </lineage>
</organism>
<keyword evidence="1" id="KW-0862">Zinc</keyword>
<dbReference type="GO" id="GO:0003676">
    <property type="term" value="F:nucleic acid binding"/>
    <property type="evidence" value="ECO:0007669"/>
    <property type="project" value="InterPro"/>
</dbReference>
<comment type="caution">
    <text evidence="4">The sequence shown here is derived from an EMBL/GenBank/DDBJ whole genome shotgun (WGS) entry which is preliminary data.</text>
</comment>
<evidence type="ECO:0000256" key="1">
    <source>
        <dbReference type="PROSITE-ProRule" id="PRU00047"/>
    </source>
</evidence>
<feature type="compositionally biased region" description="Basic residues" evidence="2">
    <location>
        <begin position="125"/>
        <end position="134"/>
    </location>
</feature>
<dbReference type="InterPro" id="IPR036875">
    <property type="entry name" value="Znf_CCHC_sf"/>
</dbReference>
<dbReference type="GO" id="GO:0008270">
    <property type="term" value="F:zinc ion binding"/>
    <property type="evidence" value="ECO:0007669"/>
    <property type="project" value="UniProtKB-KW"/>
</dbReference>
<feature type="compositionally biased region" description="Polar residues" evidence="2">
    <location>
        <begin position="68"/>
        <end position="91"/>
    </location>
</feature>
<feature type="compositionally biased region" description="Basic and acidic residues" evidence="2">
    <location>
        <begin position="92"/>
        <end position="102"/>
    </location>
</feature>
<name>A0A8S3RT55_MYTED</name>
<protein>
    <recommendedName>
        <fullName evidence="3">CCHC-type domain-containing protein</fullName>
    </recommendedName>
</protein>
<evidence type="ECO:0000313" key="4">
    <source>
        <dbReference type="EMBL" id="CAG2208050.1"/>
    </source>
</evidence>
<dbReference type="PROSITE" id="PS50158">
    <property type="entry name" value="ZF_CCHC"/>
    <property type="match status" value="1"/>
</dbReference>
<dbReference type="OrthoDB" id="10448855at2759"/>
<gene>
    <name evidence="4" type="ORF">MEDL_22270</name>
</gene>
<sequence>MLQMLAKRSQKTNCSNDWKCKTCGENGHISKNCTSEFDKNSQIVSEDSTEESDEESENESEKDEEIVPSQSTENLLHTDDTPQNEQTSKITELTKDTSKVDVPKQNLSKSESEAPIEQSPEQNLKKKKKKKKVSKSQETTHGPLDKYLGTTPQQKTTKRSATTPTDTLHDREIGSIKPTPNNHKLKYNHE</sequence>
<feature type="compositionally biased region" description="Polar residues" evidence="2">
    <location>
        <begin position="29"/>
        <end position="44"/>
    </location>
</feature>
<dbReference type="AlphaFoldDB" id="A0A8S3RT55"/>
<reference evidence="4" key="1">
    <citation type="submission" date="2021-03" db="EMBL/GenBank/DDBJ databases">
        <authorList>
            <person name="Bekaert M."/>
        </authorList>
    </citation>
    <scope>NUCLEOTIDE SEQUENCE</scope>
</reference>
<dbReference type="SUPFAM" id="SSF57756">
    <property type="entry name" value="Retrovirus zinc finger-like domains"/>
    <property type="match status" value="1"/>
</dbReference>
<feature type="compositionally biased region" description="Acidic residues" evidence="2">
    <location>
        <begin position="47"/>
        <end position="66"/>
    </location>
</feature>
<dbReference type="SMART" id="SM00343">
    <property type="entry name" value="ZnF_C2HC"/>
    <property type="match status" value="1"/>
</dbReference>
<feature type="region of interest" description="Disordered" evidence="2">
    <location>
        <begin position="25"/>
        <end position="190"/>
    </location>
</feature>